<evidence type="ECO:0000313" key="2">
    <source>
        <dbReference type="EMBL" id="MBU9713642.1"/>
    </source>
</evidence>
<dbReference type="RefSeq" id="WP_217067793.1">
    <property type="nucleotide sequence ID" value="NZ_JAHQCS010000146.1"/>
</dbReference>
<feature type="transmembrane region" description="Helical" evidence="1">
    <location>
        <begin position="119"/>
        <end position="138"/>
    </location>
</feature>
<dbReference type="Proteomes" id="UP000784880">
    <property type="component" value="Unassembled WGS sequence"/>
</dbReference>
<protein>
    <recommendedName>
        <fullName evidence="4">Yip1 domain-containing protein</fullName>
    </recommendedName>
</protein>
<evidence type="ECO:0000256" key="1">
    <source>
        <dbReference type="SAM" id="Phobius"/>
    </source>
</evidence>
<feature type="transmembrane region" description="Helical" evidence="1">
    <location>
        <begin position="86"/>
        <end position="107"/>
    </location>
</feature>
<feature type="transmembrane region" description="Helical" evidence="1">
    <location>
        <begin position="47"/>
        <end position="66"/>
    </location>
</feature>
<keyword evidence="3" id="KW-1185">Reference proteome</keyword>
<feature type="transmembrane region" description="Helical" evidence="1">
    <location>
        <begin position="150"/>
        <end position="171"/>
    </location>
</feature>
<evidence type="ECO:0000313" key="3">
    <source>
        <dbReference type="Proteomes" id="UP000784880"/>
    </source>
</evidence>
<keyword evidence="1" id="KW-0812">Transmembrane</keyword>
<organism evidence="2 3">
    <name type="scientific">Evansella tamaricis</name>
    <dbReference type="NCBI Taxonomy" id="2069301"/>
    <lineage>
        <taxon>Bacteria</taxon>
        <taxon>Bacillati</taxon>
        <taxon>Bacillota</taxon>
        <taxon>Bacilli</taxon>
        <taxon>Bacillales</taxon>
        <taxon>Bacillaceae</taxon>
        <taxon>Evansella</taxon>
    </lineage>
</organism>
<reference evidence="2 3" key="1">
    <citation type="submission" date="2021-06" db="EMBL/GenBank/DDBJ databases">
        <title>Bacillus sp. RD4P76, an endophyte from a halophyte.</title>
        <authorList>
            <person name="Sun J.-Q."/>
        </authorList>
    </citation>
    <scope>NUCLEOTIDE SEQUENCE [LARGE SCALE GENOMIC DNA]</scope>
    <source>
        <strain evidence="2 3">CGMCC 1.15917</strain>
    </source>
</reference>
<proteinExistence type="predicted"/>
<comment type="caution">
    <text evidence="2">The sequence shown here is derived from an EMBL/GenBank/DDBJ whole genome shotgun (WGS) entry which is preliminary data.</text>
</comment>
<sequence>MSEQPEQEEVQEVPQDSKDTLNYFQYLIQTIKKPDDFLGEDDKGYQLFGIINMVLLLFLIIFSFFIQRIVLFTGSGWFARGFLDSIKLGISYAIPLALVVVLMNWYANKNGSKRNVAYFFERLGALLTLPCILLVLSIPLNLLEITLHTWFRTISYSFIYIAIFMICYLFVSPKNLKVASVFLLGFYFTYRLIYYIL</sequence>
<accession>A0ABS6JIY4</accession>
<feature type="transmembrane region" description="Helical" evidence="1">
    <location>
        <begin position="178"/>
        <end position="196"/>
    </location>
</feature>
<keyword evidence="1" id="KW-1133">Transmembrane helix</keyword>
<gene>
    <name evidence="2" type="ORF">KS419_18085</name>
</gene>
<evidence type="ECO:0008006" key="4">
    <source>
        <dbReference type="Google" id="ProtNLM"/>
    </source>
</evidence>
<name>A0ABS6JIY4_9BACI</name>
<keyword evidence="1" id="KW-0472">Membrane</keyword>
<dbReference type="EMBL" id="JAHQCS010000146">
    <property type="protein sequence ID" value="MBU9713642.1"/>
    <property type="molecule type" value="Genomic_DNA"/>
</dbReference>